<proteinExistence type="predicted"/>
<evidence type="ECO:0000313" key="2">
    <source>
        <dbReference type="Proteomes" id="UP001239111"/>
    </source>
</evidence>
<organism evidence="1 2">
    <name type="scientific">Eretmocerus hayati</name>
    <dbReference type="NCBI Taxonomy" id="131215"/>
    <lineage>
        <taxon>Eukaryota</taxon>
        <taxon>Metazoa</taxon>
        <taxon>Ecdysozoa</taxon>
        <taxon>Arthropoda</taxon>
        <taxon>Hexapoda</taxon>
        <taxon>Insecta</taxon>
        <taxon>Pterygota</taxon>
        <taxon>Neoptera</taxon>
        <taxon>Endopterygota</taxon>
        <taxon>Hymenoptera</taxon>
        <taxon>Apocrita</taxon>
        <taxon>Proctotrupomorpha</taxon>
        <taxon>Chalcidoidea</taxon>
        <taxon>Aphelinidae</taxon>
        <taxon>Aphelininae</taxon>
        <taxon>Eretmocerus</taxon>
    </lineage>
</organism>
<dbReference type="EMBL" id="CM056743">
    <property type="protein sequence ID" value="KAJ8674046.1"/>
    <property type="molecule type" value="Genomic_DNA"/>
</dbReference>
<accession>A0ACC2NSD3</accession>
<name>A0ACC2NSD3_9HYME</name>
<gene>
    <name evidence="1" type="ORF">QAD02_005308</name>
</gene>
<comment type="caution">
    <text evidence="1">The sequence shown here is derived from an EMBL/GenBank/DDBJ whole genome shotgun (WGS) entry which is preliminary data.</text>
</comment>
<sequence>MTLGNNTPDAQSEDEDIDSQARGTDFPSEDSQMGCGLDSMRQTPDGNILNLVRIPVNNVEERESNNPGRFSEYDDFLDGINGMISAGDDLPAGLIVETDHFHEEEETLEDIGRQIFGDKLEDSAEGDLDESDIDISSASLQPSQNEGDPQIENGVSCSEELETCYVTNICSGCNEPLALERDGDTTSFEGLCGICEDNKGELLFEDI</sequence>
<dbReference type="Proteomes" id="UP001239111">
    <property type="component" value="Chromosome 3"/>
</dbReference>
<evidence type="ECO:0000313" key="1">
    <source>
        <dbReference type="EMBL" id="KAJ8674046.1"/>
    </source>
</evidence>
<keyword evidence="2" id="KW-1185">Reference proteome</keyword>
<protein>
    <submittedName>
        <fullName evidence="1">Uncharacterized protein</fullName>
    </submittedName>
</protein>
<reference evidence="1" key="1">
    <citation type="submission" date="2023-04" db="EMBL/GenBank/DDBJ databases">
        <title>A chromosome-level genome assembly of the parasitoid wasp Eretmocerus hayati.</title>
        <authorList>
            <person name="Zhong Y."/>
            <person name="Liu S."/>
            <person name="Liu Y."/>
        </authorList>
    </citation>
    <scope>NUCLEOTIDE SEQUENCE</scope>
    <source>
        <strain evidence="1">ZJU_SS_LIU_2023</strain>
    </source>
</reference>